<dbReference type="HOGENOM" id="CLU_467843_0_0_1"/>
<evidence type="ECO:0000313" key="2">
    <source>
        <dbReference type="EMBL" id="KIO16532.1"/>
    </source>
</evidence>
<feature type="region of interest" description="Disordered" evidence="1">
    <location>
        <begin position="417"/>
        <end position="444"/>
    </location>
</feature>
<gene>
    <name evidence="2" type="ORF">M407DRAFT_231957</name>
</gene>
<sequence length="583" mass="62783">MTVTRIRLTFDPGQSSLARNPSMDGLPLRSTDHDSSVEEDQLLPTSPVNAPADAESVSSTDVPRCAPLNSGDEDSLPDLPPPEKTTKQKGKATSKAPPPKQTRTRSKPKLSLGQGSAAGKAVHKEQAGPKRNLRGKPKAAATATENPPPPAKKRVSAAGKAVHKEQARPKRNVKGKQKADATATEDPPLPSSPSPTPEPPKKRARSSGKVKEIPSTPVSAEPAPPSPPPNIIAHVELQQALPSQQTTRARRNSKQPPIQNLRLPSFAFPINASYAELREHLARAAQISPLFVSQDITWKFMAPASSSVQPLNSDICMEALKRQIEKRIAKGQELVVLIVMGPTLSGPTVTAPAPPPSFVLPASTEDRDQSRVATVDQRVQDAAKMVRDHYPLANEATLDRPPIGSAYFKVTDVIKNRPPPKALPPSPPPATPTPAVPSGPSSVITSSLPAAFPSPAMNMFHPTWPTPVPPYHYMLYPPAFPYPPAFTPQTPPQFSSLSSLAWTPFSAQNPPSSPAGPSCDFAKFCDAAKLGPEDRDRLQEMDFVPGQKISKISKDMWDNAGIRPLTLQRIKEADRRRKLGEFS</sequence>
<reference evidence="3" key="2">
    <citation type="submission" date="2015-01" db="EMBL/GenBank/DDBJ databases">
        <title>Evolutionary Origins and Diversification of the Mycorrhizal Mutualists.</title>
        <authorList>
            <consortium name="DOE Joint Genome Institute"/>
            <consortium name="Mycorrhizal Genomics Consortium"/>
            <person name="Kohler A."/>
            <person name="Kuo A."/>
            <person name="Nagy L.G."/>
            <person name="Floudas D."/>
            <person name="Copeland A."/>
            <person name="Barry K.W."/>
            <person name="Cichocki N."/>
            <person name="Veneault-Fourrey C."/>
            <person name="LaButti K."/>
            <person name="Lindquist E.A."/>
            <person name="Lipzen A."/>
            <person name="Lundell T."/>
            <person name="Morin E."/>
            <person name="Murat C."/>
            <person name="Riley R."/>
            <person name="Ohm R."/>
            <person name="Sun H."/>
            <person name="Tunlid A."/>
            <person name="Henrissat B."/>
            <person name="Grigoriev I.V."/>
            <person name="Hibbett D.S."/>
            <person name="Martin F."/>
        </authorList>
    </citation>
    <scope>NUCLEOTIDE SEQUENCE [LARGE SCALE GENOMIC DNA]</scope>
    <source>
        <strain evidence="3">MUT 4182</strain>
    </source>
</reference>
<dbReference type="EMBL" id="KN823541">
    <property type="protein sequence ID" value="KIO16532.1"/>
    <property type="molecule type" value="Genomic_DNA"/>
</dbReference>
<proteinExistence type="predicted"/>
<reference evidence="2 3" key="1">
    <citation type="submission" date="2014-04" db="EMBL/GenBank/DDBJ databases">
        <authorList>
            <consortium name="DOE Joint Genome Institute"/>
            <person name="Kuo A."/>
            <person name="Girlanda M."/>
            <person name="Perotto S."/>
            <person name="Kohler A."/>
            <person name="Nagy L.G."/>
            <person name="Floudas D."/>
            <person name="Copeland A."/>
            <person name="Barry K.W."/>
            <person name="Cichocki N."/>
            <person name="Veneault-Fourrey C."/>
            <person name="LaButti K."/>
            <person name="Lindquist E.A."/>
            <person name="Lipzen A."/>
            <person name="Lundell T."/>
            <person name="Morin E."/>
            <person name="Murat C."/>
            <person name="Sun H."/>
            <person name="Tunlid A."/>
            <person name="Henrissat B."/>
            <person name="Grigoriev I.V."/>
            <person name="Hibbett D.S."/>
            <person name="Martin F."/>
            <person name="Nordberg H.P."/>
            <person name="Cantor M.N."/>
            <person name="Hua S.X."/>
        </authorList>
    </citation>
    <scope>NUCLEOTIDE SEQUENCE [LARGE SCALE GENOMIC DNA]</scope>
    <source>
        <strain evidence="2 3">MUT 4182</strain>
    </source>
</reference>
<evidence type="ECO:0000313" key="3">
    <source>
        <dbReference type="Proteomes" id="UP000054248"/>
    </source>
</evidence>
<feature type="region of interest" description="Disordered" evidence="1">
    <location>
        <begin position="1"/>
        <end position="231"/>
    </location>
</feature>
<dbReference type="Proteomes" id="UP000054248">
    <property type="component" value="Unassembled WGS sequence"/>
</dbReference>
<protein>
    <submittedName>
        <fullName evidence="2">Uncharacterized protein</fullName>
    </submittedName>
</protein>
<evidence type="ECO:0000256" key="1">
    <source>
        <dbReference type="SAM" id="MobiDB-lite"/>
    </source>
</evidence>
<accession>A0A0C3L4I9</accession>
<dbReference type="AlphaFoldDB" id="A0A0C3L4I9"/>
<dbReference type="OrthoDB" id="3238775at2759"/>
<keyword evidence="3" id="KW-1185">Reference proteome</keyword>
<feature type="compositionally biased region" description="Pro residues" evidence="1">
    <location>
        <begin position="187"/>
        <end position="198"/>
    </location>
</feature>
<organism evidence="2 3">
    <name type="scientific">Tulasnella calospora MUT 4182</name>
    <dbReference type="NCBI Taxonomy" id="1051891"/>
    <lineage>
        <taxon>Eukaryota</taxon>
        <taxon>Fungi</taxon>
        <taxon>Dikarya</taxon>
        <taxon>Basidiomycota</taxon>
        <taxon>Agaricomycotina</taxon>
        <taxon>Agaricomycetes</taxon>
        <taxon>Cantharellales</taxon>
        <taxon>Tulasnellaceae</taxon>
        <taxon>Tulasnella</taxon>
    </lineage>
</organism>
<name>A0A0C3L4I9_9AGAM</name>
<feature type="compositionally biased region" description="Pro residues" evidence="1">
    <location>
        <begin position="417"/>
        <end position="437"/>
    </location>
</feature>